<dbReference type="OrthoDB" id="347018at2759"/>
<dbReference type="InterPro" id="IPR045086">
    <property type="entry name" value="OBG_GTPase"/>
</dbReference>
<dbReference type="GO" id="GO:0005525">
    <property type="term" value="F:GTP binding"/>
    <property type="evidence" value="ECO:0007669"/>
    <property type="project" value="UniProtKB-KW"/>
</dbReference>
<dbReference type="SUPFAM" id="SSF52540">
    <property type="entry name" value="P-loop containing nucleoside triphosphate hydrolases"/>
    <property type="match status" value="1"/>
</dbReference>
<dbReference type="Pfam" id="PF01926">
    <property type="entry name" value="MMR_HSR1"/>
    <property type="match status" value="1"/>
</dbReference>
<evidence type="ECO:0000259" key="5">
    <source>
        <dbReference type="PROSITE" id="PS51710"/>
    </source>
</evidence>
<evidence type="ECO:0000259" key="6">
    <source>
        <dbReference type="PROSITE" id="PS51883"/>
    </source>
</evidence>
<sequence length="449" mass="48375">MDPIHDWVIKRQATKKLYGKNRYFIDKMRVQVKAGNGGDGCIAFLRESGRPKGPPAGGNGGRGGDIVFVANPEMSTLRGINAKYAAPSGAHGSGKMMHGKNAQHLVVQVPVGTVVTDYVPPSAPKSDTAVEEQGEETIDGERHVVSSSGASESWMSKSASGLPGEQEDILTRLKLKNPDMPFLSDLLPRAASTSHLPTEIHFDTPGQTHTLVHGGAGGYGNIHFSGTHKSPRERTLGTPGQLRTLQLELKTIADLGLVGLPNAGKSSLLNAVSNASSKVADYPFTTLNPFLGTLVYPDAFKLTMADIPGLVAGAHRNVGLGHDFLRHIERSRALVFVVDLSTEPVKAMETLVYELEKYRPGLTKRPALVVGNKADVVPRAQRGLEDLKKWLAEAKYLEQWGGDELVATLDGIPQWEVVPLSAKFKANVPALMVRLRQLVEQSSVQRLGS</sequence>
<dbReference type="PRINTS" id="PR00326">
    <property type="entry name" value="GTP1OBG"/>
</dbReference>
<dbReference type="PROSITE" id="PS51710">
    <property type="entry name" value="G_OBG"/>
    <property type="match status" value="1"/>
</dbReference>
<keyword evidence="8" id="KW-1185">Reference proteome</keyword>
<keyword evidence="3" id="KW-0342">GTP-binding</keyword>
<organism evidence="7 8">
    <name type="scientific">Catenaria anguillulae PL171</name>
    <dbReference type="NCBI Taxonomy" id="765915"/>
    <lineage>
        <taxon>Eukaryota</taxon>
        <taxon>Fungi</taxon>
        <taxon>Fungi incertae sedis</taxon>
        <taxon>Blastocladiomycota</taxon>
        <taxon>Blastocladiomycetes</taxon>
        <taxon>Blastocladiales</taxon>
        <taxon>Catenariaceae</taxon>
        <taxon>Catenaria</taxon>
    </lineage>
</organism>
<feature type="compositionally biased region" description="Polar residues" evidence="4">
    <location>
        <begin position="145"/>
        <end position="159"/>
    </location>
</feature>
<dbReference type="Pfam" id="PF01018">
    <property type="entry name" value="GTP1_OBG"/>
    <property type="match status" value="2"/>
</dbReference>
<feature type="region of interest" description="Disordered" evidence="4">
    <location>
        <begin position="120"/>
        <end position="165"/>
    </location>
</feature>
<evidence type="ECO:0000256" key="3">
    <source>
        <dbReference type="ARBA" id="ARBA00023134"/>
    </source>
</evidence>
<protein>
    <submittedName>
        <fullName evidence="7">p-loop containing nucleoside triphosphate hydrolase protein</fullName>
    </submittedName>
</protein>
<dbReference type="InterPro" id="IPR006169">
    <property type="entry name" value="GTP1_OBG_dom"/>
</dbReference>
<dbReference type="PANTHER" id="PTHR11702">
    <property type="entry name" value="DEVELOPMENTALLY REGULATED GTP-BINDING PROTEIN-RELATED"/>
    <property type="match status" value="1"/>
</dbReference>
<dbReference type="GO" id="GO:0003924">
    <property type="term" value="F:GTPase activity"/>
    <property type="evidence" value="ECO:0007669"/>
    <property type="project" value="InterPro"/>
</dbReference>
<reference evidence="7 8" key="1">
    <citation type="submission" date="2016-07" db="EMBL/GenBank/DDBJ databases">
        <title>Pervasive Adenine N6-methylation of Active Genes in Fungi.</title>
        <authorList>
            <consortium name="DOE Joint Genome Institute"/>
            <person name="Mondo S.J."/>
            <person name="Dannebaum R.O."/>
            <person name="Kuo R.C."/>
            <person name="Labutti K."/>
            <person name="Haridas S."/>
            <person name="Kuo A."/>
            <person name="Salamov A."/>
            <person name="Ahrendt S.R."/>
            <person name="Lipzen A."/>
            <person name="Sullivan W."/>
            <person name="Andreopoulos W.B."/>
            <person name="Clum A."/>
            <person name="Lindquist E."/>
            <person name="Daum C."/>
            <person name="Ramamoorthy G.K."/>
            <person name="Gryganskyi A."/>
            <person name="Culley D."/>
            <person name="Magnuson J.K."/>
            <person name="James T.Y."/>
            <person name="O'Malley M.A."/>
            <person name="Stajich J.E."/>
            <person name="Spatafora J.W."/>
            <person name="Visel A."/>
            <person name="Grigoriev I.V."/>
        </authorList>
    </citation>
    <scope>NUCLEOTIDE SEQUENCE [LARGE SCALE GENOMIC DNA]</scope>
    <source>
        <strain evidence="7 8">PL171</strain>
    </source>
</reference>
<evidence type="ECO:0000256" key="4">
    <source>
        <dbReference type="SAM" id="MobiDB-lite"/>
    </source>
</evidence>
<dbReference type="FunFam" id="2.70.210.12:FF:000001">
    <property type="entry name" value="GTPase Obg"/>
    <property type="match status" value="1"/>
</dbReference>
<evidence type="ECO:0000313" key="7">
    <source>
        <dbReference type="EMBL" id="ORZ37791.1"/>
    </source>
</evidence>
<gene>
    <name evidence="7" type="ORF">BCR44DRAFT_63285</name>
</gene>
<proteinExistence type="inferred from homology"/>
<dbReference type="EMBL" id="MCFL01000011">
    <property type="protein sequence ID" value="ORZ37791.1"/>
    <property type="molecule type" value="Genomic_DNA"/>
</dbReference>
<dbReference type="GO" id="GO:0000287">
    <property type="term" value="F:magnesium ion binding"/>
    <property type="evidence" value="ECO:0007669"/>
    <property type="project" value="InterPro"/>
</dbReference>
<accession>A0A1Y2HVL1</accession>
<comment type="caution">
    <text evidence="7">The sequence shown here is derived from an EMBL/GenBank/DDBJ whole genome shotgun (WGS) entry which is preliminary data.</text>
</comment>
<dbReference type="CDD" id="cd01898">
    <property type="entry name" value="Obg"/>
    <property type="match status" value="1"/>
</dbReference>
<dbReference type="SUPFAM" id="SSF82051">
    <property type="entry name" value="Obg GTP-binding protein N-terminal domain"/>
    <property type="match status" value="1"/>
</dbReference>
<comment type="similarity">
    <text evidence="1">Belongs to the TRAFAC class OBG-HflX-like GTPase superfamily. OBG GTPase family.</text>
</comment>
<keyword evidence="2" id="KW-0547">Nucleotide-binding</keyword>
<dbReference type="Gene3D" id="3.40.50.300">
    <property type="entry name" value="P-loop containing nucleotide triphosphate hydrolases"/>
    <property type="match status" value="1"/>
</dbReference>
<dbReference type="GO" id="GO:0042254">
    <property type="term" value="P:ribosome biogenesis"/>
    <property type="evidence" value="ECO:0007669"/>
    <property type="project" value="UniProtKB-UniRule"/>
</dbReference>
<dbReference type="STRING" id="765915.A0A1Y2HVL1"/>
<feature type="compositionally biased region" description="Acidic residues" evidence="4">
    <location>
        <begin position="129"/>
        <end position="138"/>
    </location>
</feature>
<dbReference type="InterPro" id="IPR031167">
    <property type="entry name" value="G_OBG"/>
</dbReference>
<feature type="domain" description="OBG-type G" evidence="5">
    <location>
        <begin position="253"/>
        <end position="440"/>
    </location>
</feature>
<dbReference type="PANTHER" id="PTHR11702:SF31">
    <property type="entry name" value="MITOCHONDRIAL RIBOSOME-ASSOCIATED GTPASE 2"/>
    <property type="match status" value="1"/>
</dbReference>
<dbReference type="Proteomes" id="UP000193411">
    <property type="component" value="Unassembled WGS sequence"/>
</dbReference>
<evidence type="ECO:0000313" key="8">
    <source>
        <dbReference type="Proteomes" id="UP000193411"/>
    </source>
</evidence>
<dbReference type="Gene3D" id="2.70.210.12">
    <property type="entry name" value="GTP1/OBG domain"/>
    <property type="match status" value="2"/>
</dbReference>
<keyword evidence="7" id="KW-0378">Hydrolase</keyword>
<dbReference type="InterPro" id="IPR027417">
    <property type="entry name" value="P-loop_NTPase"/>
</dbReference>
<dbReference type="InterPro" id="IPR036726">
    <property type="entry name" value="GTP1_OBG_dom_sf"/>
</dbReference>
<evidence type="ECO:0000256" key="1">
    <source>
        <dbReference type="ARBA" id="ARBA00007699"/>
    </source>
</evidence>
<dbReference type="PIRSF" id="PIRSF002401">
    <property type="entry name" value="GTP_bd_Obg/CgtA"/>
    <property type="match status" value="1"/>
</dbReference>
<evidence type="ECO:0000256" key="2">
    <source>
        <dbReference type="ARBA" id="ARBA00022741"/>
    </source>
</evidence>
<dbReference type="PROSITE" id="PS51883">
    <property type="entry name" value="OBG"/>
    <property type="match status" value="1"/>
</dbReference>
<dbReference type="InterPro" id="IPR006073">
    <property type="entry name" value="GTP-bd"/>
</dbReference>
<name>A0A1Y2HVL1_9FUNG</name>
<feature type="domain" description="Obg" evidence="6">
    <location>
        <begin position="22"/>
        <end position="252"/>
    </location>
</feature>
<dbReference type="AlphaFoldDB" id="A0A1Y2HVL1"/>
<dbReference type="GO" id="GO:0005739">
    <property type="term" value="C:mitochondrion"/>
    <property type="evidence" value="ECO:0007669"/>
    <property type="project" value="TreeGrafter"/>
</dbReference>
<dbReference type="InterPro" id="IPR014100">
    <property type="entry name" value="GTP-bd_Obg/CgtA"/>
</dbReference>